<evidence type="ECO:0000259" key="5">
    <source>
        <dbReference type="SMART" id="SM00651"/>
    </source>
</evidence>
<feature type="domain" description="Sm" evidence="5">
    <location>
        <begin position="155"/>
        <end position="213"/>
    </location>
</feature>
<dbReference type="Gene3D" id="2.30.30.100">
    <property type="match status" value="1"/>
</dbReference>
<proteinExistence type="inferred from homology"/>
<dbReference type="GO" id="GO:0005685">
    <property type="term" value="C:U1 snRNP"/>
    <property type="evidence" value="ECO:0007669"/>
    <property type="project" value="TreeGrafter"/>
</dbReference>
<dbReference type="SMART" id="SM00651">
    <property type="entry name" value="Sm"/>
    <property type="match status" value="1"/>
</dbReference>
<dbReference type="SUPFAM" id="SSF50182">
    <property type="entry name" value="Sm-like ribonucleoproteins"/>
    <property type="match status" value="1"/>
</dbReference>
<protein>
    <recommendedName>
        <fullName evidence="3">Sm protein G</fullName>
    </recommendedName>
</protein>
<feature type="region of interest" description="Disordered" evidence="4">
    <location>
        <begin position="85"/>
        <end position="121"/>
    </location>
</feature>
<name>A0AA88XB73_9ASTE</name>
<dbReference type="InterPro" id="IPR001163">
    <property type="entry name" value="Sm_dom_euk/arc"/>
</dbReference>
<dbReference type="GO" id="GO:0005682">
    <property type="term" value="C:U5 snRNP"/>
    <property type="evidence" value="ECO:0007669"/>
    <property type="project" value="TreeGrafter"/>
</dbReference>
<evidence type="ECO:0000256" key="3">
    <source>
        <dbReference type="ARBA" id="ARBA00041356"/>
    </source>
</evidence>
<accession>A0AA88XB73</accession>
<dbReference type="GO" id="GO:0034719">
    <property type="term" value="C:SMN-Sm protein complex"/>
    <property type="evidence" value="ECO:0007669"/>
    <property type="project" value="TreeGrafter"/>
</dbReference>
<dbReference type="GO" id="GO:0005686">
    <property type="term" value="C:U2 snRNP"/>
    <property type="evidence" value="ECO:0007669"/>
    <property type="project" value="TreeGrafter"/>
</dbReference>
<dbReference type="GO" id="GO:0043186">
    <property type="term" value="C:P granule"/>
    <property type="evidence" value="ECO:0007669"/>
    <property type="project" value="TreeGrafter"/>
</dbReference>
<comment type="caution">
    <text evidence="6">The sequence shown here is derived from an EMBL/GenBank/DDBJ whole genome shotgun (WGS) entry which is preliminary data.</text>
</comment>
<organism evidence="6 7">
    <name type="scientific">Escallonia herrerae</name>
    <dbReference type="NCBI Taxonomy" id="1293975"/>
    <lineage>
        <taxon>Eukaryota</taxon>
        <taxon>Viridiplantae</taxon>
        <taxon>Streptophyta</taxon>
        <taxon>Embryophyta</taxon>
        <taxon>Tracheophyta</taxon>
        <taxon>Spermatophyta</taxon>
        <taxon>Magnoliopsida</taxon>
        <taxon>eudicotyledons</taxon>
        <taxon>Gunneridae</taxon>
        <taxon>Pentapetalae</taxon>
        <taxon>asterids</taxon>
        <taxon>campanulids</taxon>
        <taxon>Escalloniales</taxon>
        <taxon>Escalloniaceae</taxon>
        <taxon>Escallonia</taxon>
    </lineage>
</organism>
<comment type="similarity">
    <text evidence="1">Belongs to the snRNP Sm proteins family.</text>
</comment>
<dbReference type="InterPro" id="IPR044641">
    <property type="entry name" value="Lsm7/SmG-like"/>
</dbReference>
<dbReference type="AlphaFoldDB" id="A0AA88XB73"/>
<dbReference type="GO" id="GO:0005687">
    <property type="term" value="C:U4 snRNP"/>
    <property type="evidence" value="ECO:0007669"/>
    <property type="project" value="TreeGrafter"/>
</dbReference>
<dbReference type="InterPro" id="IPR010920">
    <property type="entry name" value="LSM_dom_sf"/>
</dbReference>
<dbReference type="GO" id="GO:0071013">
    <property type="term" value="C:catalytic step 2 spliceosome"/>
    <property type="evidence" value="ECO:0007669"/>
    <property type="project" value="TreeGrafter"/>
</dbReference>
<evidence type="ECO:0000256" key="1">
    <source>
        <dbReference type="ARBA" id="ARBA00006850"/>
    </source>
</evidence>
<dbReference type="GO" id="GO:0005689">
    <property type="term" value="C:U12-type spliceosomal complex"/>
    <property type="evidence" value="ECO:0007669"/>
    <property type="project" value="TreeGrafter"/>
</dbReference>
<evidence type="ECO:0000313" key="6">
    <source>
        <dbReference type="EMBL" id="KAK3043521.1"/>
    </source>
</evidence>
<dbReference type="GO" id="GO:0097526">
    <property type="term" value="C:spliceosomal tri-snRNP complex"/>
    <property type="evidence" value="ECO:0007669"/>
    <property type="project" value="TreeGrafter"/>
</dbReference>
<sequence>MNRQWSKRVKRWCSAKGGERVNKRYHRQGTRHHDDGLEKVNRRQRWLAMLCQMWVWWVAMSSSSSSSFSSDPDAKHNLRERHGCELEGLGSLKPGGERESRAAAEATSSTTGDQRQIESEGLLPEGLAKGFTMSRSGQPPDLKKIEAPWFLRPAPQRKPESTKSSLLKLNANRMVVGTLRGFDQFMNLVIDNTVEVNGNENNDIGMVVSFTIPTFLCSDNESSVSKMRTAAKAMLSEETVWSLLKRSSLLPDPNECRSALLCFERISAMIRSIEKQYIRTLISQMTKVEFTAGNPRLQSLLIRK</sequence>
<keyword evidence="7" id="KW-1185">Reference proteome</keyword>
<gene>
    <name evidence="6" type="ORF">RJ639_002100</name>
</gene>
<keyword evidence="2" id="KW-0687">Ribonucleoprotein</keyword>
<evidence type="ECO:0000313" key="7">
    <source>
        <dbReference type="Proteomes" id="UP001188597"/>
    </source>
</evidence>
<dbReference type="EMBL" id="JAVXUP010000005">
    <property type="protein sequence ID" value="KAK3043521.1"/>
    <property type="molecule type" value="Genomic_DNA"/>
</dbReference>
<evidence type="ECO:0000256" key="4">
    <source>
        <dbReference type="SAM" id="MobiDB-lite"/>
    </source>
</evidence>
<dbReference type="GO" id="GO:0000398">
    <property type="term" value="P:mRNA splicing, via spliceosome"/>
    <property type="evidence" value="ECO:0007669"/>
    <property type="project" value="TreeGrafter"/>
</dbReference>
<evidence type="ECO:0000256" key="2">
    <source>
        <dbReference type="ARBA" id="ARBA00023274"/>
    </source>
</evidence>
<feature type="compositionally biased region" description="Low complexity" evidence="4">
    <location>
        <begin position="103"/>
        <end position="112"/>
    </location>
</feature>
<reference evidence="6" key="1">
    <citation type="submission" date="2022-12" db="EMBL/GenBank/DDBJ databases">
        <title>Draft genome assemblies for two species of Escallonia (Escalloniales).</title>
        <authorList>
            <person name="Chanderbali A."/>
            <person name="Dervinis C."/>
            <person name="Anghel I."/>
            <person name="Soltis D."/>
            <person name="Soltis P."/>
            <person name="Zapata F."/>
        </authorList>
    </citation>
    <scope>NUCLEOTIDE SEQUENCE</scope>
    <source>
        <strain evidence="6">UCBG64.0493</strain>
        <tissue evidence="6">Leaf</tissue>
    </source>
</reference>
<dbReference type="GO" id="GO:0071004">
    <property type="term" value="C:U2-type prespliceosome"/>
    <property type="evidence" value="ECO:0007669"/>
    <property type="project" value="TreeGrafter"/>
</dbReference>
<dbReference type="PANTHER" id="PTHR10553">
    <property type="entry name" value="SMALL NUCLEAR RIBONUCLEOPROTEIN"/>
    <property type="match status" value="1"/>
</dbReference>
<dbReference type="Proteomes" id="UP001188597">
    <property type="component" value="Unassembled WGS sequence"/>
</dbReference>
<dbReference type="Pfam" id="PF01423">
    <property type="entry name" value="LSM"/>
    <property type="match status" value="1"/>
</dbReference>
<dbReference type="GO" id="GO:0003723">
    <property type="term" value="F:RNA binding"/>
    <property type="evidence" value="ECO:0007669"/>
    <property type="project" value="TreeGrafter"/>
</dbReference>
<dbReference type="PANTHER" id="PTHR10553:SF2">
    <property type="entry name" value="SMALL NUCLEAR RIBONUCLEOPROTEIN G"/>
    <property type="match status" value="1"/>
</dbReference>
<dbReference type="GO" id="GO:0071011">
    <property type="term" value="C:precatalytic spliceosome"/>
    <property type="evidence" value="ECO:0007669"/>
    <property type="project" value="TreeGrafter"/>
</dbReference>